<evidence type="ECO:0000256" key="7">
    <source>
        <dbReference type="ARBA" id="ARBA00014401"/>
    </source>
</evidence>
<keyword evidence="11" id="KW-0584">Phenylalanine biosynthesis</keyword>
<evidence type="ECO:0000313" key="23">
    <source>
        <dbReference type="Proteomes" id="UP001205919"/>
    </source>
</evidence>
<dbReference type="SUPFAM" id="SSF55021">
    <property type="entry name" value="ACT-like"/>
    <property type="match status" value="1"/>
</dbReference>
<evidence type="ECO:0000256" key="14">
    <source>
        <dbReference type="ARBA" id="ARBA00023268"/>
    </source>
</evidence>
<evidence type="ECO:0000259" key="19">
    <source>
        <dbReference type="PROSITE" id="PS51168"/>
    </source>
</evidence>
<evidence type="ECO:0000256" key="18">
    <source>
        <dbReference type="PIRSR" id="PIRSR001500-2"/>
    </source>
</evidence>
<evidence type="ECO:0000259" key="21">
    <source>
        <dbReference type="PROSITE" id="PS51671"/>
    </source>
</evidence>
<comment type="catalytic activity">
    <reaction evidence="17">
        <text>prephenate + H(+) = 3-phenylpyruvate + CO2 + H2O</text>
        <dbReference type="Rhea" id="RHEA:21648"/>
        <dbReference type="ChEBI" id="CHEBI:15377"/>
        <dbReference type="ChEBI" id="CHEBI:15378"/>
        <dbReference type="ChEBI" id="CHEBI:16526"/>
        <dbReference type="ChEBI" id="CHEBI:18005"/>
        <dbReference type="ChEBI" id="CHEBI:29934"/>
        <dbReference type="EC" id="4.2.1.51"/>
    </reaction>
</comment>
<feature type="domain" description="Prephenate dehydratase" evidence="20">
    <location>
        <begin position="109"/>
        <end position="287"/>
    </location>
</feature>
<dbReference type="SUPFAM" id="SSF48600">
    <property type="entry name" value="Chorismate mutase II"/>
    <property type="match status" value="1"/>
</dbReference>
<evidence type="ECO:0000259" key="20">
    <source>
        <dbReference type="PROSITE" id="PS51171"/>
    </source>
</evidence>
<dbReference type="PROSITE" id="PS51168">
    <property type="entry name" value="CHORISMATE_MUT_2"/>
    <property type="match status" value="1"/>
</dbReference>
<dbReference type="AlphaFoldDB" id="A0AAW5K8W9"/>
<evidence type="ECO:0000256" key="2">
    <source>
        <dbReference type="ARBA" id="ARBA00002364"/>
    </source>
</evidence>
<dbReference type="GO" id="GO:0004664">
    <property type="term" value="F:prephenate dehydratase activity"/>
    <property type="evidence" value="ECO:0007669"/>
    <property type="project" value="UniProtKB-EC"/>
</dbReference>
<dbReference type="GO" id="GO:0046417">
    <property type="term" value="P:chorismate metabolic process"/>
    <property type="evidence" value="ECO:0007669"/>
    <property type="project" value="InterPro"/>
</dbReference>
<comment type="caution">
    <text evidence="22">The sequence shown here is derived from an EMBL/GenBank/DDBJ whole genome shotgun (WGS) entry which is preliminary data.</text>
</comment>
<evidence type="ECO:0000256" key="8">
    <source>
        <dbReference type="ARBA" id="ARBA00022490"/>
    </source>
</evidence>
<keyword evidence="9" id="KW-0028">Amino-acid biosynthesis</keyword>
<comment type="function">
    <text evidence="2">Catalyzes the Claisen rearrangement of chorismate to prephenate and the decarboxylation/dehydration of prephenate to phenylpyruvate.</text>
</comment>
<dbReference type="PANTHER" id="PTHR21022">
    <property type="entry name" value="PREPHENATE DEHYDRATASE P PROTEIN"/>
    <property type="match status" value="1"/>
</dbReference>
<evidence type="ECO:0000256" key="9">
    <source>
        <dbReference type="ARBA" id="ARBA00022605"/>
    </source>
</evidence>
<dbReference type="RefSeq" id="WP_256181886.1">
    <property type="nucleotide sequence ID" value="NZ_DBEWVB010000113.1"/>
</dbReference>
<dbReference type="Pfam" id="PF01817">
    <property type="entry name" value="CM_2"/>
    <property type="match status" value="1"/>
</dbReference>
<comment type="pathway">
    <text evidence="5">Metabolic intermediate biosynthesis; prephenate biosynthesis; prephenate from chorismate: step 1/1.</text>
</comment>
<reference evidence="22 23" key="1">
    <citation type="submission" date="2022-06" db="EMBL/GenBank/DDBJ databases">
        <title>Isolation of gut microbiota from human fecal samples.</title>
        <authorList>
            <person name="Pamer E.G."/>
            <person name="Barat B."/>
            <person name="Waligurski E."/>
            <person name="Medina S."/>
            <person name="Paddock L."/>
            <person name="Mostad J."/>
        </authorList>
    </citation>
    <scope>NUCLEOTIDE SEQUENCE [LARGE SCALE GENOMIC DNA]</scope>
    <source>
        <strain evidence="22 23">DFI.9.90</strain>
    </source>
</reference>
<dbReference type="PROSITE" id="PS51671">
    <property type="entry name" value="ACT"/>
    <property type="match status" value="1"/>
</dbReference>
<evidence type="ECO:0000256" key="11">
    <source>
        <dbReference type="ARBA" id="ARBA00023222"/>
    </source>
</evidence>
<gene>
    <name evidence="22" type="primary">pheA</name>
    <name evidence="22" type="ORF">NE630_08525</name>
</gene>
<dbReference type="InterPro" id="IPR036979">
    <property type="entry name" value="CM_dom_sf"/>
</dbReference>
<feature type="site" description="Essential for prephenate dehydratase activity" evidence="18">
    <location>
        <position position="280"/>
    </location>
</feature>
<evidence type="ECO:0000256" key="17">
    <source>
        <dbReference type="ARBA" id="ARBA00047848"/>
    </source>
</evidence>
<dbReference type="PIRSF" id="PIRSF001500">
    <property type="entry name" value="Chor_mut_pdt_Ppr"/>
    <property type="match status" value="1"/>
</dbReference>
<evidence type="ECO:0000256" key="6">
    <source>
        <dbReference type="ARBA" id="ARBA00013147"/>
    </source>
</evidence>
<dbReference type="EC" id="4.2.1.51" evidence="6"/>
<name>A0AAW5K8W9_9BACT</name>
<evidence type="ECO:0000256" key="16">
    <source>
        <dbReference type="ARBA" id="ARBA00031520"/>
    </source>
</evidence>
<protein>
    <recommendedName>
        <fullName evidence="7">Bifunctional chorismate mutase/prephenate dehydratase</fullName>
        <ecNumber evidence="6">4.2.1.51</ecNumber>
    </recommendedName>
    <alternativeName>
        <fullName evidence="16">Chorismate mutase-prephenate dehydratase</fullName>
    </alternativeName>
    <alternativeName>
        <fullName evidence="15">p-protein</fullName>
    </alternativeName>
</protein>
<dbReference type="Gene3D" id="1.20.59.10">
    <property type="entry name" value="Chorismate mutase"/>
    <property type="match status" value="1"/>
</dbReference>
<evidence type="ECO:0000256" key="1">
    <source>
        <dbReference type="ARBA" id="ARBA00000824"/>
    </source>
</evidence>
<dbReference type="GO" id="GO:0009094">
    <property type="term" value="P:L-phenylalanine biosynthetic process"/>
    <property type="evidence" value="ECO:0007669"/>
    <property type="project" value="UniProtKB-KW"/>
</dbReference>
<dbReference type="InterPro" id="IPR002912">
    <property type="entry name" value="ACT_dom"/>
</dbReference>
<feature type="domain" description="Chorismate mutase" evidence="19">
    <location>
        <begin position="1"/>
        <end position="90"/>
    </location>
</feature>
<proteinExistence type="predicted"/>
<evidence type="ECO:0000256" key="5">
    <source>
        <dbReference type="ARBA" id="ARBA00004817"/>
    </source>
</evidence>
<evidence type="ECO:0000256" key="12">
    <source>
        <dbReference type="ARBA" id="ARBA00023235"/>
    </source>
</evidence>
<dbReference type="SUPFAM" id="SSF53850">
    <property type="entry name" value="Periplasmic binding protein-like II"/>
    <property type="match status" value="1"/>
</dbReference>
<keyword evidence="8" id="KW-0963">Cytoplasm</keyword>
<dbReference type="NCBIfam" id="NF008865">
    <property type="entry name" value="PRK11898.1"/>
    <property type="match status" value="1"/>
</dbReference>
<dbReference type="InterPro" id="IPR008242">
    <property type="entry name" value="Chor_mutase/pphenate_deHydtase"/>
</dbReference>
<evidence type="ECO:0000256" key="3">
    <source>
        <dbReference type="ARBA" id="ARBA00004496"/>
    </source>
</evidence>
<sequence>MDHDELKKIRIEIDRTNRSLISLFERRMELVRSVAEYKRERGLPVYDAAREKEVIEQCSGWVRDPEYRGGCLWLMDKVMEASRRYENEKISAEEGARHRAASAGTPYRRVGYQGVPGSYSHQALRGYFSGQEVSESSFKLFGDVVAAVVGGEADCGVLPIENSSTGGILEVYDLLRKNDCRIVGEKIVKVDHNLMAVKGARMEDIRVVYSHPQGFSQCAEFFGGHREWELVPYFNTARSAKMVSEEKDMTKAAVASREAAELYGLEILAPRINFNSRNYTRFVIIAAGDRHDDEADKITVVIGLRHEPGSLCKALACFYDNGLNLTNIESRPMEGGSWEYFFHMDFSGHLKEKNVARAVAELKKNTSYLKILGNYRADRGRQPAF</sequence>
<dbReference type="Proteomes" id="UP001205919">
    <property type="component" value="Unassembled WGS sequence"/>
</dbReference>
<dbReference type="InterPro" id="IPR036263">
    <property type="entry name" value="Chorismate_II_sf"/>
</dbReference>
<keyword evidence="12" id="KW-0413">Isomerase</keyword>
<dbReference type="Pfam" id="PF00800">
    <property type="entry name" value="PDT"/>
    <property type="match status" value="1"/>
</dbReference>
<dbReference type="InterPro" id="IPR045865">
    <property type="entry name" value="ACT-like_dom_sf"/>
</dbReference>
<comment type="pathway">
    <text evidence="4">Amino-acid biosynthesis; L-phenylalanine biosynthesis; phenylpyruvate from prephenate: step 1/1.</text>
</comment>
<evidence type="ECO:0000313" key="22">
    <source>
        <dbReference type="EMBL" id="MCQ4814469.1"/>
    </source>
</evidence>
<evidence type="ECO:0000256" key="10">
    <source>
        <dbReference type="ARBA" id="ARBA00023141"/>
    </source>
</evidence>
<accession>A0AAW5K8W9</accession>
<keyword evidence="10" id="KW-0057">Aromatic amino acid biosynthesis</keyword>
<dbReference type="GO" id="GO:0005737">
    <property type="term" value="C:cytoplasm"/>
    <property type="evidence" value="ECO:0007669"/>
    <property type="project" value="UniProtKB-SubCell"/>
</dbReference>
<dbReference type="CDD" id="cd04905">
    <property type="entry name" value="ACT_CM-PDT"/>
    <property type="match status" value="1"/>
</dbReference>
<feature type="domain" description="ACT" evidence="21">
    <location>
        <begin position="299"/>
        <end position="376"/>
    </location>
</feature>
<evidence type="ECO:0000256" key="4">
    <source>
        <dbReference type="ARBA" id="ARBA00004741"/>
    </source>
</evidence>
<evidence type="ECO:0000256" key="15">
    <source>
        <dbReference type="ARBA" id="ARBA00031175"/>
    </source>
</evidence>
<organism evidence="22 23">
    <name type="scientific">Cloacibacillus evryensis</name>
    <dbReference type="NCBI Taxonomy" id="508460"/>
    <lineage>
        <taxon>Bacteria</taxon>
        <taxon>Thermotogati</taxon>
        <taxon>Synergistota</taxon>
        <taxon>Synergistia</taxon>
        <taxon>Synergistales</taxon>
        <taxon>Synergistaceae</taxon>
        <taxon>Cloacibacillus</taxon>
    </lineage>
</organism>
<dbReference type="Gene3D" id="3.30.70.260">
    <property type="match status" value="1"/>
</dbReference>
<comment type="catalytic activity">
    <reaction evidence="1">
        <text>chorismate = prephenate</text>
        <dbReference type="Rhea" id="RHEA:13897"/>
        <dbReference type="ChEBI" id="CHEBI:29748"/>
        <dbReference type="ChEBI" id="CHEBI:29934"/>
        <dbReference type="EC" id="5.4.99.5"/>
    </reaction>
</comment>
<dbReference type="CDD" id="cd13631">
    <property type="entry name" value="PBP2_Ct-PDT_like"/>
    <property type="match status" value="1"/>
</dbReference>
<dbReference type="SMART" id="SM00830">
    <property type="entry name" value="CM_2"/>
    <property type="match status" value="1"/>
</dbReference>
<keyword evidence="14" id="KW-0511">Multifunctional enzyme</keyword>
<dbReference type="PROSITE" id="PS51171">
    <property type="entry name" value="PREPHENATE_DEHYDR_3"/>
    <property type="match status" value="1"/>
</dbReference>
<keyword evidence="13 22" id="KW-0456">Lyase</keyword>
<dbReference type="EMBL" id="JANFYT010000015">
    <property type="protein sequence ID" value="MCQ4814469.1"/>
    <property type="molecule type" value="Genomic_DNA"/>
</dbReference>
<keyword evidence="23" id="KW-1185">Reference proteome</keyword>
<dbReference type="InterPro" id="IPR001086">
    <property type="entry name" value="Preph_deHydtase"/>
</dbReference>
<dbReference type="Pfam" id="PF01842">
    <property type="entry name" value="ACT"/>
    <property type="match status" value="1"/>
</dbReference>
<dbReference type="InterPro" id="IPR002701">
    <property type="entry name" value="CM_II_prokaryot"/>
</dbReference>
<dbReference type="PANTHER" id="PTHR21022:SF19">
    <property type="entry name" value="PREPHENATE DEHYDRATASE-RELATED"/>
    <property type="match status" value="1"/>
</dbReference>
<comment type="subcellular location">
    <subcellularLocation>
        <location evidence="3">Cytoplasm</location>
    </subcellularLocation>
</comment>
<evidence type="ECO:0000256" key="13">
    <source>
        <dbReference type="ARBA" id="ARBA00023239"/>
    </source>
</evidence>
<dbReference type="Gene3D" id="3.40.190.10">
    <property type="entry name" value="Periplasmic binding protein-like II"/>
    <property type="match status" value="2"/>
</dbReference>
<dbReference type="GO" id="GO:0004106">
    <property type="term" value="F:chorismate mutase activity"/>
    <property type="evidence" value="ECO:0007669"/>
    <property type="project" value="UniProtKB-EC"/>
</dbReference>